<dbReference type="EMBL" id="JACHJD010000013">
    <property type="protein sequence ID" value="MBB5107240.1"/>
    <property type="molecule type" value="Genomic_DNA"/>
</dbReference>
<feature type="region of interest" description="Disordered" evidence="1">
    <location>
        <begin position="83"/>
        <end position="128"/>
    </location>
</feature>
<dbReference type="Proteomes" id="UP000549009">
    <property type="component" value="Unassembled WGS sequence"/>
</dbReference>
<reference evidence="2 3" key="1">
    <citation type="submission" date="2020-08" db="EMBL/GenBank/DDBJ databases">
        <title>Genomic Encyclopedia of Type Strains, Phase III (KMG-III): the genomes of soil and plant-associated and newly described type strains.</title>
        <authorList>
            <person name="Whitman W."/>
        </authorList>
    </citation>
    <scope>NUCLEOTIDE SEQUENCE [LARGE SCALE GENOMIC DNA]</scope>
    <source>
        <strain evidence="2 3">CECT 3146</strain>
    </source>
</reference>
<name>A0A7W8B144_STRST</name>
<protein>
    <submittedName>
        <fullName evidence="2">Uncharacterized protein</fullName>
    </submittedName>
</protein>
<evidence type="ECO:0000313" key="3">
    <source>
        <dbReference type="Proteomes" id="UP000549009"/>
    </source>
</evidence>
<accession>A0A7W8B144</accession>
<organism evidence="2 3">
    <name type="scientific">Streptomyces spectabilis</name>
    <dbReference type="NCBI Taxonomy" id="68270"/>
    <lineage>
        <taxon>Bacteria</taxon>
        <taxon>Bacillati</taxon>
        <taxon>Actinomycetota</taxon>
        <taxon>Actinomycetes</taxon>
        <taxon>Kitasatosporales</taxon>
        <taxon>Streptomycetaceae</taxon>
        <taxon>Streptomyces</taxon>
    </lineage>
</organism>
<sequence>MQSSAHDQGVARARPCPGSPRPADLCCRSPCAPRPSGAAMPQHSAATRGSDHVLSWSWANGQAEPQADGTTAAWIKHGEHEVLQSRSEHRLPRPYHSGSELLSRASTARRYRPGDRVQPREETDHPEDPADTVLVRLYGRTQCPIPPGRCGGAPRPGIRSHRRSATGLNAQTRRRLPQGRQRRAALFGGGAVSAARSGIACAGCCHPRDGTVPHAGRPRPSLWSASLLYGTSRTGSTATGRRVRRSRCRAVQPRASGRALGIAPLWGMRHRPRQHLVPLVP</sequence>
<gene>
    <name evidence="2" type="ORF">FHS40_006357</name>
</gene>
<feature type="compositionally biased region" description="Basic and acidic residues" evidence="1">
    <location>
        <begin position="112"/>
        <end position="128"/>
    </location>
</feature>
<dbReference type="AlphaFoldDB" id="A0A7W8B144"/>
<keyword evidence="3" id="KW-1185">Reference proteome</keyword>
<comment type="caution">
    <text evidence="2">The sequence shown here is derived from an EMBL/GenBank/DDBJ whole genome shotgun (WGS) entry which is preliminary data.</text>
</comment>
<proteinExistence type="predicted"/>
<evidence type="ECO:0000256" key="1">
    <source>
        <dbReference type="SAM" id="MobiDB-lite"/>
    </source>
</evidence>
<feature type="region of interest" description="Disordered" evidence="1">
    <location>
        <begin position="1"/>
        <end position="51"/>
    </location>
</feature>
<evidence type="ECO:0000313" key="2">
    <source>
        <dbReference type="EMBL" id="MBB5107240.1"/>
    </source>
</evidence>